<evidence type="ECO:0000313" key="15">
    <source>
        <dbReference type="Proteomes" id="UP000001396"/>
    </source>
</evidence>
<dbReference type="AlphaFoldDB" id="D3BPK3"/>
<keyword evidence="12" id="KW-0333">Golgi apparatus</keyword>
<dbReference type="GeneID" id="31364947"/>
<evidence type="ECO:0000256" key="4">
    <source>
        <dbReference type="ARBA" id="ARBA00022676"/>
    </source>
</evidence>
<dbReference type="EMBL" id="ADBJ01000044">
    <property type="protein sequence ID" value="EFA76721.1"/>
    <property type="molecule type" value="Genomic_DNA"/>
</dbReference>
<evidence type="ECO:0000256" key="2">
    <source>
        <dbReference type="ARBA" id="ARBA00004922"/>
    </source>
</evidence>
<comment type="caution">
    <text evidence="14">The sequence shown here is derived from an EMBL/GenBank/DDBJ whole genome shotgun (WGS) entry which is preliminary data.</text>
</comment>
<evidence type="ECO:0000256" key="12">
    <source>
        <dbReference type="RuleBase" id="RU003832"/>
    </source>
</evidence>
<evidence type="ECO:0000256" key="6">
    <source>
        <dbReference type="ARBA" id="ARBA00022692"/>
    </source>
</evidence>
<evidence type="ECO:0000256" key="3">
    <source>
        <dbReference type="ARBA" id="ARBA00008919"/>
    </source>
</evidence>
<evidence type="ECO:0000256" key="7">
    <source>
        <dbReference type="ARBA" id="ARBA00022968"/>
    </source>
</evidence>
<evidence type="ECO:0000256" key="9">
    <source>
        <dbReference type="ARBA" id="ARBA00023136"/>
    </source>
</evidence>
<keyword evidence="10" id="KW-0325">Glycoprotein</keyword>
<dbReference type="FunFam" id="3.40.50.11660:FF:000002">
    <property type="entry name" value="Alpha-(1,3)-fucosyltransferase"/>
    <property type="match status" value="1"/>
</dbReference>
<feature type="domain" description="Fucosyltransferase C-terminal" evidence="13">
    <location>
        <begin position="178"/>
        <end position="365"/>
    </location>
</feature>
<dbReference type="InterPro" id="IPR001503">
    <property type="entry name" value="Glyco_trans_10"/>
</dbReference>
<dbReference type="GO" id="GO:0046920">
    <property type="term" value="F:alpha-(1-&gt;3)-fucosyltransferase activity"/>
    <property type="evidence" value="ECO:0007669"/>
    <property type="project" value="TreeGrafter"/>
</dbReference>
<dbReference type="PANTHER" id="PTHR11929:SF237">
    <property type="entry name" value="FUCOSYLTRANSFERASE"/>
    <property type="match status" value="1"/>
</dbReference>
<keyword evidence="8" id="KW-1133">Transmembrane helix</keyword>
<dbReference type="GO" id="GO:0032580">
    <property type="term" value="C:Golgi cisterna membrane"/>
    <property type="evidence" value="ECO:0007669"/>
    <property type="project" value="UniProtKB-SubCell"/>
</dbReference>
<dbReference type="Gene3D" id="2.60.120.200">
    <property type="match status" value="1"/>
</dbReference>
<evidence type="ECO:0000256" key="5">
    <source>
        <dbReference type="ARBA" id="ARBA00022679"/>
    </source>
</evidence>
<dbReference type="InterPro" id="IPR055270">
    <property type="entry name" value="Glyco_tran_10_C"/>
</dbReference>
<dbReference type="PANTHER" id="PTHR11929">
    <property type="entry name" value="ALPHA- 1,3 -FUCOSYLTRANSFERASE"/>
    <property type="match status" value="1"/>
</dbReference>
<evidence type="ECO:0000256" key="10">
    <source>
        <dbReference type="ARBA" id="ARBA00023180"/>
    </source>
</evidence>
<keyword evidence="7" id="KW-0735">Signal-anchor</keyword>
<dbReference type="Pfam" id="PF00852">
    <property type="entry name" value="Glyco_transf_10"/>
    <property type="match status" value="1"/>
</dbReference>
<protein>
    <recommendedName>
        <fullName evidence="12">Fucosyltransferase</fullName>
        <ecNumber evidence="12">2.4.1.-</ecNumber>
    </recommendedName>
</protein>
<dbReference type="Proteomes" id="UP000001396">
    <property type="component" value="Unassembled WGS sequence"/>
</dbReference>
<name>D3BPK3_HETP5</name>
<evidence type="ECO:0000256" key="1">
    <source>
        <dbReference type="ARBA" id="ARBA00004606"/>
    </source>
</evidence>
<evidence type="ECO:0000259" key="13">
    <source>
        <dbReference type="Pfam" id="PF00852"/>
    </source>
</evidence>
<dbReference type="SUPFAM" id="SSF49899">
    <property type="entry name" value="Concanavalin A-like lectins/glucanases"/>
    <property type="match status" value="1"/>
</dbReference>
<sequence length="558" mass="63814">MCVYNSIVDAATGVPLRGVVLKKPEEMDYERDEVKVVMFTGNGWSSMGKDLETPNYNGETKVKDKCPVKCTFLDDKQSHTFVDVVIFEAQPLGSWGYDYLSKPPKFPMKEPGQAYAAFSFEHSIYFPIQTEPEYLKYIDMNMTLFEDANIPITSTCSWGVMTNGSIDNFRDAPVKPFKKKQKHCVFFASNCFGGGAIYRTEYIKDLQKYIPVDAYGSCLHNKDLEKEDKDGNIFDNLGKSMNIKSRITGGYLFGLAFENNNITNYVTEKVYTVMLSGAVPIYMGAPNIDSYVPRKSIIKTDDFESPEALANYLKYLAKNESAYNEYFEWKKEPYPQSVIDNYKNCVFYSADCRLCQTVHAFREMKKKQLGDGFRVNYGEPDNVKHEKRVVSFTEKSCVIAKPTPETESKFTNNIDGVSMGAWIFVTKKVDDMNHVGFTFGNNVLKLFVNGLLDVEMDLQHQLDIHHKLLMRIGCRGTFNGMMDDISIWARELTTSEISKTMFEKMSGNEEKLLMYFTFNSGEVQDYSENKVMIINTETTIVDHDYQELRLDCCSKKGR</sequence>
<keyword evidence="4 12" id="KW-0328">Glycosyltransferase</keyword>
<dbReference type="InParanoid" id="D3BPK3"/>
<dbReference type="UniPathway" id="UPA00378"/>
<dbReference type="InterPro" id="IPR038577">
    <property type="entry name" value="GT10-like_C_sf"/>
</dbReference>
<accession>D3BPK3</accession>
<keyword evidence="15" id="KW-1185">Reference proteome</keyword>
<evidence type="ECO:0000313" key="14">
    <source>
        <dbReference type="EMBL" id="EFA76721.1"/>
    </source>
</evidence>
<dbReference type="Gene3D" id="3.40.50.11660">
    <property type="entry name" value="Glycosyl transferase family 10, C-terminal domain"/>
    <property type="match status" value="1"/>
</dbReference>
<gene>
    <name evidence="14" type="primary">fut10</name>
    <name evidence="14" type="ORF">PPL_09472</name>
</gene>
<comment type="subcellular location">
    <subcellularLocation>
        <location evidence="11">Endomembrane system</location>
        <topology evidence="11">Single-pass membrane protein</topology>
    </subcellularLocation>
    <subcellularLocation>
        <location evidence="12">Golgi apparatus</location>
        <location evidence="12">Golgi stack membrane</location>
        <topology evidence="12">Single-pass type II membrane protein</topology>
    </subcellularLocation>
    <subcellularLocation>
        <location evidence="1">Membrane</location>
        <topology evidence="1">Single-pass type II membrane protein</topology>
    </subcellularLocation>
</comment>
<reference evidence="14 15" key="1">
    <citation type="journal article" date="2011" name="Genome Res.">
        <title>Phylogeny-wide analysis of social amoeba genomes highlights ancient origins for complex intercellular communication.</title>
        <authorList>
            <person name="Heidel A.J."/>
            <person name="Lawal H.M."/>
            <person name="Felder M."/>
            <person name="Schilde C."/>
            <person name="Helps N.R."/>
            <person name="Tunggal B."/>
            <person name="Rivero F."/>
            <person name="John U."/>
            <person name="Schleicher M."/>
            <person name="Eichinger L."/>
            <person name="Platzer M."/>
            <person name="Noegel A.A."/>
            <person name="Schaap P."/>
            <person name="Gloeckner G."/>
        </authorList>
    </citation>
    <scope>NUCLEOTIDE SEQUENCE [LARGE SCALE GENOMIC DNA]</scope>
    <source>
        <strain evidence="15">ATCC 26659 / Pp 5 / PN500</strain>
    </source>
</reference>
<keyword evidence="6 12" id="KW-0812">Transmembrane</keyword>
<dbReference type="RefSeq" id="XP_020428853.1">
    <property type="nucleotide sequence ID" value="XM_020580266.1"/>
</dbReference>
<evidence type="ECO:0000256" key="11">
    <source>
        <dbReference type="ARBA" id="ARBA00037847"/>
    </source>
</evidence>
<organism evidence="14 15">
    <name type="scientific">Heterostelium pallidum (strain ATCC 26659 / Pp 5 / PN500)</name>
    <name type="common">Cellular slime mold</name>
    <name type="synonym">Polysphondylium pallidum</name>
    <dbReference type="NCBI Taxonomy" id="670386"/>
    <lineage>
        <taxon>Eukaryota</taxon>
        <taxon>Amoebozoa</taxon>
        <taxon>Evosea</taxon>
        <taxon>Eumycetozoa</taxon>
        <taxon>Dictyostelia</taxon>
        <taxon>Acytosteliales</taxon>
        <taxon>Acytosteliaceae</taxon>
        <taxon>Heterostelium</taxon>
    </lineage>
</organism>
<dbReference type="SUPFAM" id="SSF53756">
    <property type="entry name" value="UDP-Glycosyltransferase/glycogen phosphorylase"/>
    <property type="match status" value="1"/>
</dbReference>
<comment type="similarity">
    <text evidence="3 12">Belongs to the glycosyltransferase 10 family.</text>
</comment>
<proteinExistence type="inferred from homology"/>
<dbReference type="EC" id="2.4.1.-" evidence="12"/>
<keyword evidence="9" id="KW-0472">Membrane</keyword>
<dbReference type="InterPro" id="IPR013320">
    <property type="entry name" value="ConA-like_dom_sf"/>
</dbReference>
<keyword evidence="5 12" id="KW-0808">Transferase</keyword>
<dbReference type="Pfam" id="PF13385">
    <property type="entry name" value="Laminin_G_3"/>
    <property type="match status" value="1"/>
</dbReference>
<evidence type="ECO:0000256" key="8">
    <source>
        <dbReference type="ARBA" id="ARBA00022989"/>
    </source>
</evidence>
<comment type="pathway">
    <text evidence="2">Protein modification; protein glycosylation.</text>
</comment>